<protein>
    <submittedName>
        <fullName evidence="3">T9SS type B sorting domain-containing protein</fullName>
    </submittedName>
</protein>
<dbReference type="Pfam" id="PF02368">
    <property type="entry name" value="Big_2"/>
    <property type="match status" value="5"/>
</dbReference>
<sequence length="1430" mass="146807">MKKSLVLFLALLFINSITAQNEPNDCVNAIVVCGNGNFSSNASGIGNSQEVAGCGGFEHNSIWLKINIVQSGTLGFDLIPNDTHIWVDYDFWVFGANQGCSSLGSPIRCATSNPQQLNAPNNHTGMSLTGTVSSVGPGVANPGNGDSYVRYINVTAGQFYYIVIDRPVGDGGFEIQWTGTATANGGAFPTPPTANQIPDLKTCSNTPNVGIFDLNPVRSQINSNLVANTISFYTTFANAIDGISPLPNIISNTGGNPQKIYAKVVNNISGCYTIIDFNLRVYPVPNATVSISDTQVCSGQNVTVTFSGTPGATVEYMVNGGSIQSIVLNTAGSFQITGAVTGNMTYALVNSKVLDANNIVVCSQTENETVSVNVSTVSIPTVTTNSPICEGDVAVATFSGLPNAVITYSVNSGASQTVTLDNSGQQQVNLPGLPIGSNQITLSNITDSNPPNCSQPLTNGATIVVNQQITSGILVTPNACQGGTSPQITFTGSGGNAPYTFVYNVNGGTNQSITTTGNSVSINVPTAVPGTFTYNLISASATTAPTCVFPQSGSATVTINPLPVISGTLSLCQGSTTQLSGSGAPAVPTAWSSDNTGIATVNNAGLVTGISGGTAVITYLGANGCPATATVTVHGLPTIGGTLSTCINSTSQLTISENPATNAWNSSNPAVATVNTSGLVSAVSQGISTISYTNSQGCIVSVLFTVYTAPAISGSNVVCVNQTLPLTGSGTPASVNPWISGNNAVATVDSNGLVSGVSAGNTTITYLDTNGCSNTITVTVNALPIISGTLSVCQGQTTQLAGSGTPAVSNAWISSNTSIATVNGSGLVLGISAGTTTITYTNSNGCLANATVTVNPLPAISGTLTVCMNATTQLTGPGTPAVSNAWVSANTAIATINNAGLVTGVSAGTTTVTYTNGNGCFDTVVVTVLAVPTATISNTGASVICSGDIVNIQITGTPGATVNYTVNSNASSGVIPASGVLTITSALTATTTFALVNVINGGCPNAVTQSVMVNVTPKPSATISYSGPFCVTESTSQPVNFTGTPGGNYTVNPLTGLSINPNTGAILPSASTPGTYQVTYHVAASGGCAAYASVSASVTILNGPTATISYGANPFCVSQTGQVNVTQTGTTGGTYSSIPVGLSIDSVTGAITPSLSTPGTYTVYYKIQSAGGCPELIREATVTILDIPKPDMNTGVLCIDVSTNNPIGTAILNSGLNPLGLSFEWYFNGSLVGTSSTYEANQIGTYTLTVTNAANCSITAITSVMPAYPALESDVTYVVSHYFEDNQTITIQVQGTGSYWYSLDNGVFQQSNVFMNVSPGEHYVTVHDENGCTDVTIRNIITIDYPHFFTPNADGYHDTWNVWSLRDQQNAEIHIFDRYGKLLKMIKPEGSGWDGTFNGQDLPSTDYWFTIQYLENQEEKTFKSHFSLKR</sequence>
<reference evidence="3 4" key="1">
    <citation type="submission" date="2019-04" db="EMBL/GenBank/DDBJ databases">
        <title>Flavobacterium sp. strain DS2-A Genome sequencing and assembly.</title>
        <authorList>
            <person name="Kim I."/>
        </authorList>
    </citation>
    <scope>NUCLEOTIDE SEQUENCE [LARGE SCALE GENOMIC DNA]</scope>
    <source>
        <strain evidence="3 4">DS2-A</strain>
    </source>
</reference>
<dbReference type="EMBL" id="SRLH01000002">
    <property type="protein sequence ID" value="TGD59064.1"/>
    <property type="molecule type" value="Genomic_DNA"/>
</dbReference>
<name>A0A4Z0L945_9FLAO</name>
<feature type="domain" description="BIG2" evidence="2">
    <location>
        <begin position="853"/>
        <end position="926"/>
    </location>
</feature>
<dbReference type="Proteomes" id="UP000297407">
    <property type="component" value="Unassembled WGS sequence"/>
</dbReference>
<feature type="domain" description="BIG2" evidence="2">
    <location>
        <begin position="706"/>
        <end position="778"/>
    </location>
</feature>
<evidence type="ECO:0000313" key="3">
    <source>
        <dbReference type="EMBL" id="TGD59064.1"/>
    </source>
</evidence>
<dbReference type="SUPFAM" id="SSF49373">
    <property type="entry name" value="Invasin/intimin cell-adhesion fragments"/>
    <property type="match status" value="5"/>
</dbReference>
<feature type="domain" description="BIG2" evidence="2">
    <location>
        <begin position="558"/>
        <end position="631"/>
    </location>
</feature>
<dbReference type="OrthoDB" id="1652165at2"/>
<dbReference type="Pfam" id="PF13585">
    <property type="entry name" value="CHU_C"/>
    <property type="match status" value="1"/>
</dbReference>
<evidence type="ECO:0000259" key="2">
    <source>
        <dbReference type="SMART" id="SM00635"/>
    </source>
</evidence>
<dbReference type="InterPro" id="IPR026341">
    <property type="entry name" value="T9SS_type_B"/>
</dbReference>
<dbReference type="Gene3D" id="2.60.40.1080">
    <property type="match status" value="5"/>
</dbReference>
<evidence type="ECO:0000256" key="1">
    <source>
        <dbReference type="SAM" id="SignalP"/>
    </source>
</evidence>
<dbReference type="InterPro" id="IPR003343">
    <property type="entry name" value="Big_2"/>
</dbReference>
<dbReference type="SMART" id="SM00635">
    <property type="entry name" value="BID_2"/>
    <property type="match status" value="6"/>
</dbReference>
<gene>
    <name evidence="3" type="ORF">E4635_04215</name>
</gene>
<accession>A0A4Z0L945</accession>
<comment type="caution">
    <text evidence="3">The sequence shown here is derived from an EMBL/GenBank/DDBJ whole genome shotgun (WGS) entry which is preliminary data.</text>
</comment>
<dbReference type="InterPro" id="IPR008964">
    <property type="entry name" value="Invasin/intimin_cell_adhesion"/>
</dbReference>
<feature type="domain" description="BIG2" evidence="2">
    <location>
        <begin position="779"/>
        <end position="852"/>
    </location>
</feature>
<organism evidence="3 4">
    <name type="scientific">Flavobacterium humi</name>
    <dbReference type="NCBI Taxonomy" id="2562683"/>
    <lineage>
        <taxon>Bacteria</taxon>
        <taxon>Pseudomonadati</taxon>
        <taxon>Bacteroidota</taxon>
        <taxon>Flavobacteriia</taxon>
        <taxon>Flavobacteriales</taxon>
        <taxon>Flavobacteriaceae</taxon>
        <taxon>Flavobacterium</taxon>
    </lineage>
</organism>
<feature type="domain" description="BIG2" evidence="2">
    <location>
        <begin position="1053"/>
        <end position="1139"/>
    </location>
</feature>
<proteinExistence type="predicted"/>
<dbReference type="NCBIfam" id="TIGR04131">
    <property type="entry name" value="Bac_Flav_CTERM"/>
    <property type="match status" value="1"/>
</dbReference>
<feature type="signal peptide" evidence="1">
    <location>
        <begin position="1"/>
        <end position="19"/>
    </location>
</feature>
<evidence type="ECO:0000313" key="4">
    <source>
        <dbReference type="Proteomes" id="UP000297407"/>
    </source>
</evidence>
<keyword evidence="4" id="KW-1185">Reference proteome</keyword>
<feature type="domain" description="BIG2" evidence="2">
    <location>
        <begin position="632"/>
        <end position="703"/>
    </location>
</feature>
<keyword evidence="1" id="KW-0732">Signal</keyword>
<dbReference type="RefSeq" id="WP_135525374.1">
    <property type="nucleotide sequence ID" value="NZ_SRLH01000002.1"/>
</dbReference>
<feature type="chain" id="PRO_5021380099" evidence="1">
    <location>
        <begin position="20"/>
        <end position="1430"/>
    </location>
</feature>